<dbReference type="Proteomes" id="UP000473681">
    <property type="component" value="Unassembled WGS sequence"/>
</dbReference>
<evidence type="ECO:0000313" key="2">
    <source>
        <dbReference type="EMBL" id="NFN36526.1"/>
    </source>
</evidence>
<protein>
    <submittedName>
        <fullName evidence="1">Uncharacterized protein</fullName>
    </submittedName>
</protein>
<dbReference type="OrthoDB" id="249246at2"/>
<comment type="caution">
    <text evidence="1">The sequence shown here is derived from an EMBL/GenBank/DDBJ whole genome shotgun (WGS) entry which is preliminary data.</text>
</comment>
<name>A0A0M1LE93_CLOBO</name>
<dbReference type="RefSeq" id="WP_053342552.1">
    <property type="nucleotide sequence ID" value="NZ_LFPA01000171.1"/>
</dbReference>
<evidence type="ECO:0000313" key="4">
    <source>
        <dbReference type="Proteomes" id="UP000476820"/>
    </source>
</evidence>
<gene>
    <name evidence="1" type="ORF">FC774_05135</name>
    <name evidence="2" type="ORF">FDB51_15715</name>
</gene>
<evidence type="ECO:0000313" key="3">
    <source>
        <dbReference type="Proteomes" id="UP000473681"/>
    </source>
</evidence>
<dbReference type="AlphaFoldDB" id="A0A0M1LE93"/>
<reference evidence="3 4" key="1">
    <citation type="submission" date="2019-04" db="EMBL/GenBank/DDBJ databases">
        <title>Genome sequencing of Clostridium botulinum Groups I-IV and Clostridium butyricum.</title>
        <authorList>
            <person name="Brunt J."/>
            <person name="Van Vliet A.H.M."/>
            <person name="Stringer S.C."/>
            <person name="Carter A.T."/>
            <person name="Peck M.W."/>
        </authorList>
    </citation>
    <scope>NUCLEOTIDE SEQUENCE [LARGE SCALE GENOMIC DNA]</scope>
    <source>
        <strain evidence="1 4">1605</strain>
        <strain evidence="2 3">CB-K-33E</strain>
    </source>
</reference>
<organism evidence="1 4">
    <name type="scientific">Clostridium botulinum</name>
    <dbReference type="NCBI Taxonomy" id="1491"/>
    <lineage>
        <taxon>Bacteria</taxon>
        <taxon>Bacillati</taxon>
        <taxon>Bacillota</taxon>
        <taxon>Clostridia</taxon>
        <taxon>Eubacteriales</taxon>
        <taxon>Clostridiaceae</taxon>
        <taxon>Clostridium</taxon>
    </lineage>
</organism>
<evidence type="ECO:0000313" key="1">
    <source>
        <dbReference type="EMBL" id="NFF87260.1"/>
    </source>
</evidence>
<dbReference type="EMBL" id="SWVK01000024">
    <property type="protein sequence ID" value="NFN36526.1"/>
    <property type="molecule type" value="Genomic_DNA"/>
</dbReference>
<dbReference type="EMBL" id="SWOV01000009">
    <property type="protein sequence ID" value="NFF87260.1"/>
    <property type="molecule type" value="Genomic_DNA"/>
</dbReference>
<sequence>MDERVDEKILDFINAAEEKELRRDITEGLVKVNNKFYEFEETEFLDGALKMYIPNTFEDMPIEARKLKYPSESRPEIIKCNEDGSIAITLNFIDSPLDDDHIEELKGIMKLITQRLNPANIYFDEDIIEVDKKKIGYFDYKSSAIDDLLYNLMFFLELKGKTLMGTFSCSYSEHEHWKDDIVFQILKTIKINKEVCSENN</sequence>
<accession>A0A0M1LE93</accession>
<dbReference type="Proteomes" id="UP000476820">
    <property type="component" value="Unassembled WGS sequence"/>
</dbReference>
<proteinExistence type="predicted"/>